<evidence type="ECO:0000256" key="1">
    <source>
        <dbReference type="SAM" id="MobiDB-lite"/>
    </source>
</evidence>
<dbReference type="RefSeq" id="WP_250752965.1">
    <property type="nucleotide sequence ID" value="NZ_CP098401.1"/>
</dbReference>
<evidence type="ECO:0000313" key="2">
    <source>
        <dbReference type="EMBL" id="URW76106.1"/>
    </source>
</evidence>
<evidence type="ECO:0008006" key="4">
    <source>
        <dbReference type="Google" id="ProtNLM"/>
    </source>
</evidence>
<accession>A0ABY4TUN8</accession>
<dbReference type="EMBL" id="CP098401">
    <property type="protein sequence ID" value="URW76106.1"/>
    <property type="molecule type" value="Genomic_DNA"/>
</dbReference>
<proteinExistence type="predicted"/>
<organism evidence="2 3">
    <name type="scientific">Sphingomonas donggukensis</name>
    <dbReference type="NCBI Taxonomy" id="2949093"/>
    <lineage>
        <taxon>Bacteria</taxon>
        <taxon>Pseudomonadati</taxon>
        <taxon>Pseudomonadota</taxon>
        <taxon>Alphaproteobacteria</taxon>
        <taxon>Sphingomonadales</taxon>
        <taxon>Sphingomonadaceae</taxon>
        <taxon>Sphingomonas</taxon>
    </lineage>
</organism>
<evidence type="ECO:0000313" key="3">
    <source>
        <dbReference type="Proteomes" id="UP001055580"/>
    </source>
</evidence>
<dbReference type="Proteomes" id="UP001055580">
    <property type="component" value="Chromosome"/>
</dbReference>
<gene>
    <name evidence="2" type="ORF">M9980_02420</name>
</gene>
<feature type="region of interest" description="Disordered" evidence="1">
    <location>
        <begin position="1"/>
        <end position="21"/>
    </location>
</feature>
<protein>
    <recommendedName>
        <fullName evidence="4">Antitoxin Xre/MbcA/ParS-like toxin-binding domain-containing protein</fullName>
    </recommendedName>
</protein>
<sequence length="98" mass="10389">MPDTDDMPVPAPAPSLADKPVTKKFRRHTTERVAPEIASRQGRIAGLAWQKLGGRDAAMAFLNDHDATLGARPLDVAIASDAGYDTVAALIADRARPA</sequence>
<reference evidence="2" key="1">
    <citation type="submission" date="2022-05" db="EMBL/GenBank/DDBJ databases">
        <title>Sphingomonas sp. strain RMG20 Genome sequencing and assembly.</title>
        <authorList>
            <person name="Kim I."/>
        </authorList>
    </citation>
    <scope>NUCLEOTIDE SEQUENCE</scope>
    <source>
        <strain evidence="2">RMG20</strain>
    </source>
</reference>
<name>A0ABY4TUN8_9SPHN</name>
<keyword evidence="3" id="KW-1185">Reference proteome</keyword>